<keyword evidence="6" id="KW-0133">Cell shape</keyword>
<comment type="caution">
    <text evidence="17">The sequence shown here is derived from an EMBL/GenBank/DDBJ whole genome shotgun (WGS) entry which is preliminary data.</text>
</comment>
<dbReference type="RefSeq" id="WP_123063668.1">
    <property type="nucleotide sequence ID" value="NZ_RIAS01000003.1"/>
</dbReference>
<dbReference type="GO" id="GO:0008360">
    <property type="term" value="P:regulation of cell shape"/>
    <property type="evidence" value="ECO:0007669"/>
    <property type="project" value="UniProtKB-KW"/>
</dbReference>
<dbReference type="GO" id="GO:0009252">
    <property type="term" value="P:peptidoglycan biosynthetic process"/>
    <property type="evidence" value="ECO:0007669"/>
    <property type="project" value="UniProtKB-KW"/>
</dbReference>
<evidence type="ECO:0000256" key="13">
    <source>
        <dbReference type="ARBA" id="ARBA00042443"/>
    </source>
</evidence>
<dbReference type="GO" id="GO:0005737">
    <property type="term" value="C:cytoplasm"/>
    <property type="evidence" value="ECO:0007669"/>
    <property type="project" value="UniProtKB-SubCell"/>
</dbReference>
<comment type="catalytic activity">
    <reaction evidence="15">
        <text>phosphoenolpyruvate + UDP-N-acetyl-alpha-D-glucosamine = UDP-N-acetyl-3-O-(1-carboxyvinyl)-alpha-D-glucosamine + phosphate</text>
        <dbReference type="Rhea" id="RHEA:18681"/>
        <dbReference type="ChEBI" id="CHEBI:43474"/>
        <dbReference type="ChEBI" id="CHEBI:57705"/>
        <dbReference type="ChEBI" id="CHEBI:58702"/>
        <dbReference type="ChEBI" id="CHEBI:68483"/>
        <dbReference type="EC" id="2.5.1.7"/>
    </reaction>
</comment>
<dbReference type="OrthoDB" id="9803760at2"/>
<dbReference type="Pfam" id="PF00275">
    <property type="entry name" value="EPSP_synthase"/>
    <property type="match status" value="1"/>
</dbReference>
<accession>A0A5M9WQJ7</accession>
<evidence type="ECO:0000313" key="17">
    <source>
        <dbReference type="EMBL" id="KAA8783803.1"/>
    </source>
</evidence>
<sequence>MKLKKSRELKTDTFYLPGGKHSFAHSIACGALAEECLFENVPNIRDSKVILEVLKNIFKTVEFNEHTKIAHLKDPIYADEMVITNDLLNQSRNIFCIIPALLNRVEKVTIIGVPTGCNIGERPSEWYYSILKQFGVEYKEELNTVTLSWKIKKSAHIHFEYPTMTGTVIALACACLVPGRTELSNCSVEPSCSDQMECMQKLGVSMVGELPDLQILHSMTAKKVQYECSSDRVYAVTLLTAAILAEKNFVIQSKSEINIPEFVKFMRDLNIEVHDAGTSIKIQFENDTSLKSTLIEAGSEPKFSSDWGPFALLILATKSTGRSTITDDVFLKRFQFINFYKDKRNFVNVNLSESYKNDRKIAVAEIQGEKGPIYGGSVENCPDIRGSAAIILSAIVSEEPIEIYDQFQISRGYEDLVGDLENMGFIERC</sequence>
<gene>
    <name evidence="17" type="ORF">EC604_08080</name>
</gene>
<keyword evidence="4" id="KW-0132">Cell division</keyword>
<dbReference type="SUPFAM" id="SSF55205">
    <property type="entry name" value="EPT/RTPC-like"/>
    <property type="match status" value="1"/>
</dbReference>
<dbReference type="Gene3D" id="3.65.10.10">
    <property type="entry name" value="Enolpyruvate transferase domain"/>
    <property type="match status" value="2"/>
</dbReference>
<evidence type="ECO:0000256" key="2">
    <source>
        <dbReference type="ARBA" id="ARBA00004752"/>
    </source>
</evidence>
<evidence type="ECO:0000256" key="11">
    <source>
        <dbReference type="ARBA" id="ARBA00039108"/>
    </source>
</evidence>
<dbReference type="GO" id="GO:0008760">
    <property type="term" value="F:UDP-N-acetylglucosamine 1-carboxyvinyltransferase activity"/>
    <property type="evidence" value="ECO:0007669"/>
    <property type="project" value="UniProtKB-EC"/>
</dbReference>
<evidence type="ECO:0000256" key="14">
    <source>
        <dbReference type="ARBA" id="ARBA00042842"/>
    </source>
</evidence>
<dbReference type="PANTHER" id="PTHR43783">
    <property type="entry name" value="UDP-N-ACETYLGLUCOSAMINE 1-CARBOXYVINYLTRANSFERASE"/>
    <property type="match status" value="1"/>
</dbReference>
<evidence type="ECO:0000313" key="18">
    <source>
        <dbReference type="Proteomes" id="UP000323664"/>
    </source>
</evidence>
<evidence type="ECO:0000256" key="9">
    <source>
        <dbReference type="ARBA" id="ARBA00023316"/>
    </source>
</evidence>
<keyword evidence="3" id="KW-0963">Cytoplasm</keyword>
<comment type="similarity">
    <text evidence="10">Belongs to the EPSP synthase family. MurA subfamily.</text>
</comment>
<proteinExistence type="inferred from homology"/>
<dbReference type="InterPro" id="IPR050068">
    <property type="entry name" value="MurA_subfamily"/>
</dbReference>
<evidence type="ECO:0000256" key="7">
    <source>
        <dbReference type="ARBA" id="ARBA00022984"/>
    </source>
</evidence>
<dbReference type="InterPro" id="IPR001986">
    <property type="entry name" value="Enolpyruvate_Tfrase_dom"/>
</dbReference>
<evidence type="ECO:0000256" key="12">
    <source>
        <dbReference type="ARBA" id="ARBA00039754"/>
    </source>
</evidence>
<protein>
    <recommendedName>
        <fullName evidence="12">UDP-N-acetylglucosamine 1-carboxyvinyltransferase</fullName>
        <ecNumber evidence="11">2.5.1.7</ecNumber>
    </recommendedName>
    <alternativeName>
        <fullName evidence="13">Enoylpyruvate transferase</fullName>
    </alternativeName>
    <alternativeName>
        <fullName evidence="14">UDP-N-acetylglucosamine enolpyruvyl transferase</fullName>
    </alternativeName>
</protein>
<name>A0A5M9WQJ7_PAEAM</name>
<dbReference type="EMBL" id="RIAS01000003">
    <property type="protein sequence ID" value="KAA8783803.1"/>
    <property type="molecule type" value="Genomic_DNA"/>
</dbReference>
<dbReference type="GO" id="GO:0051301">
    <property type="term" value="P:cell division"/>
    <property type="evidence" value="ECO:0007669"/>
    <property type="project" value="UniProtKB-KW"/>
</dbReference>
<keyword evidence="7" id="KW-0573">Peptidoglycan synthesis</keyword>
<dbReference type="Proteomes" id="UP000323664">
    <property type="component" value="Unassembled WGS sequence"/>
</dbReference>
<keyword evidence="9" id="KW-0961">Cell wall biogenesis/degradation</keyword>
<evidence type="ECO:0000256" key="1">
    <source>
        <dbReference type="ARBA" id="ARBA00004496"/>
    </source>
</evidence>
<comment type="subcellular location">
    <subcellularLocation>
        <location evidence="1">Cytoplasm</location>
    </subcellularLocation>
</comment>
<dbReference type="InterPro" id="IPR013792">
    <property type="entry name" value="RNA3'P_cycl/enolpyr_Trfase_a/b"/>
</dbReference>
<reference evidence="17 18" key="1">
    <citation type="journal article" date="2019" name="J. Ind. Microbiol. Biotechnol.">
        <title>Paenibacillus amylolyticus 27C64 has a diverse set of carbohydrate-active enzymes and complete pectin deconstruction system.</title>
        <authorList>
            <person name="Keggi C."/>
            <person name="Doran-Peterson J."/>
        </authorList>
    </citation>
    <scope>NUCLEOTIDE SEQUENCE [LARGE SCALE GENOMIC DNA]</scope>
    <source>
        <strain evidence="17 18">27C64</strain>
    </source>
</reference>
<dbReference type="EC" id="2.5.1.7" evidence="11"/>
<evidence type="ECO:0000256" key="10">
    <source>
        <dbReference type="ARBA" id="ARBA00038367"/>
    </source>
</evidence>
<evidence type="ECO:0000256" key="3">
    <source>
        <dbReference type="ARBA" id="ARBA00022490"/>
    </source>
</evidence>
<evidence type="ECO:0000256" key="5">
    <source>
        <dbReference type="ARBA" id="ARBA00022679"/>
    </source>
</evidence>
<feature type="domain" description="Enolpyruvate transferase" evidence="16">
    <location>
        <begin position="17"/>
        <end position="419"/>
    </location>
</feature>
<evidence type="ECO:0000259" key="16">
    <source>
        <dbReference type="Pfam" id="PF00275"/>
    </source>
</evidence>
<evidence type="ECO:0000256" key="15">
    <source>
        <dbReference type="ARBA" id="ARBA00047527"/>
    </source>
</evidence>
<comment type="pathway">
    <text evidence="2">Cell wall biogenesis; peptidoglycan biosynthesis.</text>
</comment>
<dbReference type="InterPro" id="IPR036968">
    <property type="entry name" value="Enolpyruvate_Tfrase_sf"/>
</dbReference>
<organism evidence="17 18">
    <name type="scientific">Paenibacillus amylolyticus</name>
    <dbReference type="NCBI Taxonomy" id="1451"/>
    <lineage>
        <taxon>Bacteria</taxon>
        <taxon>Bacillati</taxon>
        <taxon>Bacillota</taxon>
        <taxon>Bacilli</taxon>
        <taxon>Bacillales</taxon>
        <taxon>Paenibacillaceae</taxon>
        <taxon>Paenibacillus</taxon>
    </lineage>
</organism>
<dbReference type="GO" id="GO:0071555">
    <property type="term" value="P:cell wall organization"/>
    <property type="evidence" value="ECO:0007669"/>
    <property type="project" value="UniProtKB-KW"/>
</dbReference>
<keyword evidence="5" id="KW-0808">Transferase</keyword>
<evidence type="ECO:0000256" key="4">
    <source>
        <dbReference type="ARBA" id="ARBA00022618"/>
    </source>
</evidence>
<evidence type="ECO:0000256" key="8">
    <source>
        <dbReference type="ARBA" id="ARBA00023306"/>
    </source>
</evidence>
<dbReference type="PANTHER" id="PTHR43783:SF1">
    <property type="entry name" value="UDP-N-ACETYLGLUCOSAMINE 1-CARBOXYVINYLTRANSFERASE"/>
    <property type="match status" value="1"/>
</dbReference>
<dbReference type="AlphaFoldDB" id="A0A5M9WQJ7"/>
<keyword evidence="8" id="KW-0131">Cell cycle</keyword>
<evidence type="ECO:0000256" key="6">
    <source>
        <dbReference type="ARBA" id="ARBA00022960"/>
    </source>
</evidence>